<sequence>MLGKYFLNSFLFSPQNGISNCAGRLTPGSLLDKESVTADSW</sequence>
<dbReference type="EMBL" id="GBXM01084894">
    <property type="protein sequence ID" value="JAH23683.1"/>
    <property type="molecule type" value="Transcribed_RNA"/>
</dbReference>
<accession>A0A0E9R5Q1</accession>
<protein>
    <submittedName>
        <fullName evidence="1">Uncharacterized protein</fullName>
    </submittedName>
</protein>
<evidence type="ECO:0000313" key="1">
    <source>
        <dbReference type="EMBL" id="JAH23683.1"/>
    </source>
</evidence>
<dbReference type="AlphaFoldDB" id="A0A0E9R5Q1"/>
<reference evidence="1" key="1">
    <citation type="submission" date="2014-11" db="EMBL/GenBank/DDBJ databases">
        <authorList>
            <person name="Amaro Gonzalez C."/>
        </authorList>
    </citation>
    <scope>NUCLEOTIDE SEQUENCE</scope>
</reference>
<organism evidence="1">
    <name type="scientific">Anguilla anguilla</name>
    <name type="common">European freshwater eel</name>
    <name type="synonym">Muraena anguilla</name>
    <dbReference type="NCBI Taxonomy" id="7936"/>
    <lineage>
        <taxon>Eukaryota</taxon>
        <taxon>Metazoa</taxon>
        <taxon>Chordata</taxon>
        <taxon>Craniata</taxon>
        <taxon>Vertebrata</taxon>
        <taxon>Euteleostomi</taxon>
        <taxon>Actinopterygii</taxon>
        <taxon>Neopterygii</taxon>
        <taxon>Teleostei</taxon>
        <taxon>Anguilliformes</taxon>
        <taxon>Anguillidae</taxon>
        <taxon>Anguilla</taxon>
    </lineage>
</organism>
<name>A0A0E9R5Q1_ANGAN</name>
<proteinExistence type="predicted"/>
<reference evidence="1" key="2">
    <citation type="journal article" date="2015" name="Fish Shellfish Immunol.">
        <title>Early steps in the European eel (Anguilla anguilla)-Vibrio vulnificus interaction in the gills: Role of the RtxA13 toxin.</title>
        <authorList>
            <person name="Callol A."/>
            <person name="Pajuelo D."/>
            <person name="Ebbesson L."/>
            <person name="Teles M."/>
            <person name="MacKenzie S."/>
            <person name="Amaro C."/>
        </authorList>
    </citation>
    <scope>NUCLEOTIDE SEQUENCE</scope>
</reference>